<evidence type="ECO:0000313" key="2">
    <source>
        <dbReference type="Proteomes" id="UP000505210"/>
    </source>
</evidence>
<evidence type="ECO:0000313" key="1">
    <source>
        <dbReference type="EMBL" id="QKD81338.1"/>
    </source>
</evidence>
<accession>A0A6M8B4L0</accession>
<dbReference type="KEGG" id="theu:HPC62_03350"/>
<reference evidence="1 2" key="1">
    <citation type="submission" date="2020-05" db="EMBL/GenBank/DDBJ databases">
        <title>Complete genome sequence of of a novel Thermoleptolyngbya strain isolated from hot springs of Ganzi, Sichuan China.</title>
        <authorList>
            <person name="Tang J."/>
            <person name="Daroch M."/>
            <person name="Li L."/>
            <person name="Waleron K."/>
            <person name="Waleron M."/>
            <person name="Waleron M."/>
        </authorList>
    </citation>
    <scope>NUCLEOTIDE SEQUENCE [LARGE SCALE GENOMIC DNA]</scope>
    <source>
        <strain evidence="1 2">PKUAC-SCTA183</strain>
    </source>
</reference>
<proteinExistence type="predicted"/>
<dbReference type="EMBL" id="CP053661">
    <property type="protein sequence ID" value="QKD81338.1"/>
    <property type="molecule type" value="Genomic_DNA"/>
</dbReference>
<keyword evidence="2" id="KW-1185">Reference proteome</keyword>
<protein>
    <submittedName>
        <fullName evidence="1">Uncharacterized protein</fullName>
    </submittedName>
</protein>
<name>A0A6M8B4L0_9CYAN</name>
<sequence length="95" mass="10857">MIPTVVNERSVRSFRFYRDGYLCEGIRYGNTLYRLVKTFGKHEEDSAYSCCGQLLQYSSADHPAAIITTSPQQYRLWAELRVELPSDAAVALQYA</sequence>
<gene>
    <name evidence="1" type="ORF">HPC62_03350</name>
</gene>
<dbReference type="RefSeq" id="WP_172353741.1">
    <property type="nucleotide sequence ID" value="NZ_CP053661.1"/>
</dbReference>
<dbReference type="Proteomes" id="UP000505210">
    <property type="component" value="Chromosome"/>
</dbReference>
<dbReference type="AlphaFoldDB" id="A0A6M8B4L0"/>
<organism evidence="1 2">
    <name type="scientific">Thermoleptolyngbya sichuanensis A183</name>
    <dbReference type="NCBI Taxonomy" id="2737172"/>
    <lineage>
        <taxon>Bacteria</taxon>
        <taxon>Bacillati</taxon>
        <taxon>Cyanobacteriota</taxon>
        <taxon>Cyanophyceae</taxon>
        <taxon>Oculatellales</taxon>
        <taxon>Oculatellaceae</taxon>
        <taxon>Thermoleptolyngbya</taxon>
        <taxon>Thermoleptolyngbya sichuanensis</taxon>
    </lineage>
</organism>